<name>A0A0V0RH18_9BILA</name>
<dbReference type="STRING" id="6336.A0A0V0RH18"/>
<sequence length="103" mass="11830">MNRVKLRQWCGEGVPYDVAQLTEYCRDYTAVARCAFNTSLSLAKRKSLSVKEKLAIIYALNDGTKNSSMHMKMASHLRKGFACVRKPTFIALMEWFRGQNFET</sequence>
<organism evidence="1 2">
    <name type="scientific">Trichinella nelsoni</name>
    <dbReference type="NCBI Taxonomy" id="6336"/>
    <lineage>
        <taxon>Eukaryota</taxon>
        <taxon>Metazoa</taxon>
        <taxon>Ecdysozoa</taxon>
        <taxon>Nematoda</taxon>
        <taxon>Enoplea</taxon>
        <taxon>Dorylaimia</taxon>
        <taxon>Trichinellida</taxon>
        <taxon>Trichinellidae</taxon>
        <taxon>Trichinella</taxon>
    </lineage>
</organism>
<dbReference type="AlphaFoldDB" id="A0A0V0RH18"/>
<comment type="caution">
    <text evidence="1">The sequence shown here is derived from an EMBL/GenBank/DDBJ whole genome shotgun (WGS) entry which is preliminary data.</text>
</comment>
<evidence type="ECO:0000313" key="1">
    <source>
        <dbReference type="EMBL" id="KRX13746.1"/>
    </source>
</evidence>
<reference evidence="1 2" key="1">
    <citation type="submission" date="2015-01" db="EMBL/GenBank/DDBJ databases">
        <title>Evolution of Trichinella species and genotypes.</title>
        <authorList>
            <person name="Korhonen P.K."/>
            <person name="Edoardo P."/>
            <person name="Giuseppe L.R."/>
            <person name="Gasser R.B."/>
        </authorList>
    </citation>
    <scope>NUCLEOTIDE SEQUENCE [LARGE SCALE GENOMIC DNA]</scope>
    <source>
        <strain evidence="1">ISS37</strain>
    </source>
</reference>
<dbReference type="Proteomes" id="UP000054630">
    <property type="component" value="Unassembled WGS sequence"/>
</dbReference>
<keyword evidence="2" id="KW-1185">Reference proteome</keyword>
<accession>A0A0V0RH18</accession>
<proteinExistence type="predicted"/>
<evidence type="ECO:0000313" key="2">
    <source>
        <dbReference type="Proteomes" id="UP000054630"/>
    </source>
</evidence>
<dbReference type="EMBL" id="JYDL01000185">
    <property type="protein sequence ID" value="KRX13746.1"/>
    <property type="molecule type" value="Genomic_DNA"/>
</dbReference>
<gene>
    <name evidence="1" type="ORF">T07_10261</name>
</gene>
<protein>
    <submittedName>
        <fullName evidence="1">Uncharacterized protein</fullName>
    </submittedName>
</protein>